<organism evidence="3 4">
    <name type="scientific">Populus tomentosa</name>
    <name type="common">Chinese white poplar</name>
    <dbReference type="NCBI Taxonomy" id="118781"/>
    <lineage>
        <taxon>Eukaryota</taxon>
        <taxon>Viridiplantae</taxon>
        <taxon>Streptophyta</taxon>
        <taxon>Embryophyta</taxon>
        <taxon>Tracheophyta</taxon>
        <taxon>Spermatophyta</taxon>
        <taxon>Magnoliopsida</taxon>
        <taxon>eudicotyledons</taxon>
        <taxon>Gunneridae</taxon>
        <taxon>Pentapetalae</taxon>
        <taxon>rosids</taxon>
        <taxon>fabids</taxon>
        <taxon>Malpighiales</taxon>
        <taxon>Salicaceae</taxon>
        <taxon>Saliceae</taxon>
        <taxon>Populus</taxon>
    </lineage>
</organism>
<dbReference type="InterPro" id="IPR018222">
    <property type="entry name" value="Nuclear_transport_factor_2_euk"/>
</dbReference>
<evidence type="ECO:0000313" key="4">
    <source>
        <dbReference type="Proteomes" id="UP000886885"/>
    </source>
</evidence>
<name>A0A8X7YPT8_POPTO</name>
<dbReference type="GO" id="GO:0003729">
    <property type="term" value="F:mRNA binding"/>
    <property type="evidence" value="ECO:0007669"/>
    <property type="project" value="TreeGrafter"/>
</dbReference>
<sequence>MAASAYPSVNAVQVRFLICCLNLYLWLVDLVHQFYAGSSNMTRIDAGSTESANTMLQIHALVMSLNLTAIEIKTINSLDSWNGGVLVMVSGSVKTKDFVNRRIFVQTFFLAPQEKGYYVLNDIFLFVDDGAVYQQDLPP</sequence>
<evidence type="ECO:0000313" key="3">
    <source>
        <dbReference type="EMBL" id="KAG6748930.1"/>
    </source>
</evidence>
<gene>
    <name evidence="3" type="ORF">POTOM_048868</name>
</gene>
<protein>
    <recommendedName>
        <fullName evidence="2">NTF2 domain-containing protein</fullName>
    </recommendedName>
</protein>
<dbReference type="GO" id="GO:0005829">
    <property type="term" value="C:cytosol"/>
    <property type="evidence" value="ECO:0007669"/>
    <property type="project" value="TreeGrafter"/>
</dbReference>
<dbReference type="PANTHER" id="PTHR10693">
    <property type="entry name" value="RAS GTPASE-ACTIVATING PROTEIN-BINDING PROTEIN"/>
    <property type="match status" value="1"/>
</dbReference>
<keyword evidence="1" id="KW-0694">RNA-binding</keyword>
<dbReference type="InterPro" id="IPR039539">
    <property type="entry name" value="Ras_GTPase_bind_prot"/>
</dbReference>
<dbReference type="Pfam" id="PF02136">
    <property type="entry name" value="NTF2"/>
    <property type="match status" value="1"/>
</dbReference>
<dbReference type="PANTHER" id="PTHR10693:SF29">
    <property type="entry name" value="GB|AAD20086.1"/>
    <property type="match status" value="1"/>
</dbReference>
<dbReference type="CDD" id="cd00780">
    <property type="entry name" value="NTF2"/>
    <property type="match status" value="1"/>
</dbReference>
<dbReference type="EMBL" id="JAAWWB010000028">
    <property type="protein sequence ID" value="KAG6748930.1"/>
    <property type="molecule type" value="Genomic_DNA"/>
</dbReference>
<dbReference type="OrthoDB" id="339151at2759"/>
<dbReference type="PROSITE" id="PS50177">
    <property type="entry name" value="NTF2_DOMAIN"/>
    <property type="match status" value="1"/>
</dbReference>
<proteinExistence type="predicted"/>
<dbReference type="InterPro" id="IPR002075">
    <property type="entry name" value="NTF2_dom"/>
</dbReference>
<keyword evidence="4" id="KW-1185">Reference proteome</keyword>
<dbReference type="GO" id="GO:1990904">
    <property type="term" value="C:ribonucleoprotein complex"/>
    <property type="evidence" value="ECO:0007669"/>
    <property type="project" value="TreeGrafter"/>
</dbReference>
<comment type="caution">
    <text evidence="3">The sequence shown here is derived from an EMBL/GenBank/DDBJ whole genome shotgun (WGS) entry which is preliminary data.</text>
</comment>
<reference evidence="3" key="1">
    <citation type="journal article" date="2020" name="bioRxiv">
        <title>Hybrid origin of Populus tomentosa Carr. identified through genome sequencing and phylogenomic analysis.</title>
        <authorList>
            <person name="An X."/>
            <person name="Gao K."/>
            <person name="Chen Z."/>
            <person name="Li J."/>
            <person name="Yang X."/>
            <person name="Yang X."/>
            <person name="Zhou J."/>
            <person name="Guo T."/>
            <person name="Zhao T."/>
            <person name="Huang S."/>
            <person name="Miao D."/>
            <person name="Khan W.U."/>
            <person name="Rao P."/>
            <person name="Ye M."/>
            <person name="Lei B."/>
            <person name="Liao W."/>
            <person name="Wang J."/>
            <person name="Ji L."/>
            <person name="Li Y."/>
            <person name="Guo B."/>
            <person name="Mustafa N.S."/>
            <person name="Li S."/>
            <person name="Yun Q."/>
            <person name="Keller S.R."/>
            <person name="Mao J."/>
            <person name="Zhang R."/>
            <person name="Strauss S.H."/>
        </authorList>
    </citation>
    <scope>NUCLEOTIDE SEQUENCE</scope>
    <source>
        <strain evidence="3">GM15</strain>
        <tissue evidence="3">Leaf</tissue>
    </source>
</reference>
<evidence type="ECO:0000259" key="2">
    <source>
        <dbReference type="PROSITE" id="PS50177"/>
    </source>
</evidence>
<dbReference type="Proteomes" id="UP000886885">
    <property type="component" value="Chromosome 14D"/>
</dbReference>
<evidence type="ECO:0000256" key="1">
    <source>
        <dbReference type="ARBA" id="ARBA00022884"/>
    </source>
</evidence>
<feature type="domain" description="NTF2" evidence="2">
    <location>
        <begin position="31"/>
        <end position="126"/>
    </location>
</feature>
<dbReference type="AlphaFoldDB" id="A0A8X7YPT8"/>
<accession>A0A8X7YPT8</accession>